<keyword evidence="4" id="KW-1185">Reference proteome</keyword>
<keyword evidence="1" id="KW-0732">Signal</keyword>
<sequence>MKKLLILTFALSSFAAFSQIGIRAGWQNSNMFYDGTETIGSNLHFFYVGAYKNFDLASSFIQFHAGAEYTRVGWSENDNNYRRIDCINIPLGVRLNLGPIFAQGGIGPNIALREEYYIAGVDVLNDDNKMNTFDWPAHLGVGLALGPLVIEARYYLSLTSANDDGRVGFLQFGGAIQL</sequence>
<dbReference type="InterPro" id="IPR025665">
    <property type="entry name" value="Beta-barrel_OMP_2"/>
</dbReference>
<protein>
    <submittedName>
        <fullName evidence="3">PorT family protein</fullName>
    </submittedName>
</protein>
<dbReference type="EMBL" id="WBVO01000006">
    <property type="protein sequence ID" value="KAB2809972.1"/>
    <property type="molecule type" value="Genomic_DNA"/>
</dbReference>
<dbReference type="Proteomes" id="UP000468650">
    <property type="component" value="Unassembled WGS sequence"/>
</dbReference>
<proteinExistence type="predicted"/>
<evidence type="ECO:0000256" key="1">
    <source>
        <dbReference type="SAM" id="SignalP"/>
    </source>
</evidence>
<evidence type="ECO:0000313" key="4">
    <source>
        <dbReference type="Proteomes" id="UP000468650"/>
    </source>
</evidence>
<feature type="signal peptide" evidence="1">
    <location>
        <begin position="1"/>
        <end position="18"/>
    </location>
</feature>
<comment type="caution">
    <text evidence="3">The sequence shown here is derived from an EMBL/GenBank/DDBJ whole genome shotgun (WGS) entry which is preliminary data.</text>
</comment>
<feature type="domain" description="Outer membrane protein beta-barrel" evidence="2">
    <location>
        <begin position="39"/>
        <end position="160"/>
    </location>
</feature>
<feature type="chain" id="PRO_5026859981" evidence="1">
    <location>
        <begin position="19"/>
        <end position="178"/>
    </location>
</feature>
<dbReference type="Pfam" id="PF13568">
    <property type="entry name" value="OMP_b-brl_2"/>
    <property type="match status" value="1"/>
</dbReference>
<dbReference type="OrthoDB" id="947434at2"/>
<dbReference type="RefSeq" id="WP_151667472.1">
    <property type="nucleotide sequence ID" value="NZ_WBVO01000006.1"/>
</dbReference>
<reference evidence="3 4" key="1">
    <citation type="submission" date="2019-09" db="EMBL/GenBank/DDBJ databases">
        <title>Genomes of family Cryomorphaceae.</title>
        <authorList>
            <person name="Bowman J.P."/>
        </authorList>
    </citation>
    <scope>NUCLEOTIDE SEQUENCE [LARGE SCALE GENOMIC DNA]</scope>
    <source>
        <strain evidence="3 4">LMG 25704</strain>
    </source>
</reference>
<evidence type="ECO:0000313" key="3">
    <source>
        <dbReference type="EMBL" id="KAB2809972.1"/>
    </source>
</evidence>
<organism evidence="3 4">
    <name type="scientific">Phaeocystidibacter luteus</name>
    <dbReference type="NCBI Taxonomy" id="911197"/>
    <lineage>
        <taxon>Bacteria</taxon>
        <taxon>Pseudomonadati</taxon>
        <taxon>Bacteroidota</taxon>
        <taxon>Flavobacteriia</taxon>
        <taxon>Flavobacteriales</taxon>
        <taxon>Phaeocystidibacteraceae</taxon>
        <taxon>Phaeocystidibacter</taxon>
    </lineage>
</organism>
<gene>
    <name evidence="3" type="ORF">F8C67_08820</name>
</gene>
<name>A0A6N6RFP2_9FLAO</name>
<dbReference type="AlphaFoldDB" id="A0A6N6RFP2"/>
<evidence type="ECO:0000259" key="2">
    <source>
        <dbReference type="Pfam" id="PF13568"/>
    </source>
</evidence>
<accession>A0A6N6RFP2</accession>